<proteinExistence type="predicted"/>
<reference evidence="1" key="1">
    <citation type="submission" date="2014-11" db="EMBL/GenBank/DDBJ databases">
        <authorList>
            <person name="Amaro Gonzalez C."/>
        </authorList>
    </citation>
    <scope>NUCLEOTIDE SEQUENCE</scope>
</reference>
<reference evidence="1" key="2">
    <citation type="journal article" date="2015" name="Fish Shellfish Immunol.">
        <title>Early steps in the European eel (Anguilla anguilla)-Vibrio vulnificus interaction in the gills: Role of the RtxA13 toxin.</title>
        <authorList>
            <person name="Callol A."/>
            <person name="Pajuelo D."/>
            <person name="Ebbesson L."/>
            <person name="Teles M."/>
            <person name="MacKenzie S."/>
            <person name="Amaro C."/>
        </authorList>
    </citation>
    <scope>NUCLEOTIDE SEQUENCE</scope>
</reference>
<evidence type="ECO:0000313" key="1">
    <source>
        <dbReference type="EMBL" id="JAH13960.1"/>
    </source>
</evidence>
<protein>
    <submittedName>
        <fullName evidence="1">Uncharacterized protein</fullName>
    </submittedName>
</protein>
<dbReference type="EMBL" id="GBXM01094617">
    <property type="protein sequence ID" value="JAH13960.1"/>
    <property type="molecule type" value="Transcribed_RNA"/>
</dbReference>
<sequence length="26" mass="3301">MEKYFNFSPYQDRIVYHLFQLSQMQS</sequence>
<organism evidence="1">
    <name type="scientific">Anguilla anguilla</name>
    <name type="common">European freshwater eel</name>
    <name type="synonym">Muraena anguilla</name>
    <dbReference type="NCBI Taxonomy" id="7936"/>
    <lineage>
        <taxon>Eukaryota</taxon>
        <taxon>Metazoa</taxon>
        <taxon>Chordata</taxon>
        <taxon>Craniata</taxon>
        <taxon>Vertebrata</taxon>
        <taxon>Euteleostomi</taxon>
        <taxon>Actinopterygii</taxon>
        <taxon>Neopterygii</taxon>
        <taxon>Teleostei</taxon>
        <taxon>Anguilliformes</taxon>
        <taxon>Anguillidae</taxon>
        <taxon>Anguilla</taxon>
    </lineage>
</organism>
<name>A0A0E9QCB7_ANGAN</name>
<accession>A0A0E9QCB7</accession>
<dbReference type="AlphaFoldDB" id="A0A0E9QCB7"/>